<evidence type="ECO:0000313" key="1">
    <source>
        <dbReference type="EMBL" id="KAK0502927.1"/>
    </source>
</evidence>
<dbReference type="EMBL" id="JAUEPU010000004">
    <property type="protein sequence ID" value="KAK0502927.1"/>
    <property type="molecule type" value="Genomic_DNA"/>
</dbReference>
<sequence>MSTTSPTVPSRSVCPITKAYSPDKPLKTHTFVSHSLRPAQKMHLEWAWGLQPHQLTVKSVRNCIGYRSDILGNSLNGDFVLVPTMATLNRMIAYWALPCDTPTVYHTRTLGIEFIKHRRIPFTDYMPETSFRYFFVPITPAGSSIRSQYLQDPSSSLLEADYSGSFDPVPGDDVDPETLTQFRVVTSHVHPFFVALTALGLLLPIRNRPGHWPLWTAVYWFMHFCMDASDYPPAWFRRRYKGIEFEKEYDDDERMDVETTDEEGGEF</sequence>
<protein>
    <submittedName>
        <fullName evidence="1">Uncharacterized protein</fullName>
    </submittedName>
</protein>
<accession>A0AA39QHB0</accession>
<dbReference type="AlphaFoldDB" id="A0AA39QHB0"/>
<evidence type="ECO:0000313" key="2">
    <source>
        <dbReference type="Proteomes" id="UP001175228"/>
    </source>
</evidence>
<proteinExistence type="predicted"/>
<keyword evidence="2" id="KW-1185">Reference proteome</keyword>
<name>A0AA39QHB0_9AGAR</name>
<dbReference type="Proteomes" id="UP001175228">
    <property type="component" value="Unassembled WGS sequence"/>
</dbReference>
<organism evidence="1 2">
    <name type="scientific">Armillaria luteobubalina</name>
    <dbReference type="NCBI Taxonomy" id="153913"/>
    <lineage>
        <taxon>Eukaryota</taxon>
        <taxon>Fungi</taxon>
        <taxon>Dikarya</taxon>
        <taxon>Basidiomycota</taxon>
        <taxon>Agaricomycotina</taxon>
        <taxon>Agaricomycetes</taxon>
        <taxon>Agaricomycetidae</taxon>
        <taxon>Agaricales</taxon>
        <taxon>Marasmiineae</taxon>
        <taxon>Physalacriaceae</taxon>
        <taxon>Armillaria</taxon>
    </lineage>
</organism>
<comment type="caution">
    <text evidence="1">The sequence shown here is derived from an EMBL/GenBank/DDBJ whole genome shotgun (WGS) entry which is preliminary data.</text>
</comment>
<gene>
    <name evidence="1" type="ORF">EDD18DRAFT_611661</name>
</gene>
<reference evidence="1" key="1">
    <citation type="submission" date="2023-06" db="EMBL/GenBank/DDBJ databases">
        <authorList>
            <consortium name="Lawrence Berkeley National Laboratory"/>
            <person name="Ahrendt S."/>
            <person name="Sahu N."/>
            <person name="Indic B."/>
            <person name="Wong-Bajracharya J."/>
            <person name="Merenyi Z."/>
            <person name="Ke H.-M."/>
            <person name="Monk M."/>
            <person name="Kocsube S."/>
            <person name="Drula E."/>
            <person name="Lipzen A."/>
            <person name="Balint B."/>
            <person name="Henrissat B."/>
            <person name="Andreopoulos B."/>
            <person name="Martin F.M."/>
            <person name="Harder C.B."/>
            <person name="Rigling D."/>
            <person name="Ford K.L."/>
            <person name="Foster G.D."/>
            <person name="Pangilinan J."/>
            <person name="Papanicolaou A."/>
            <person name="Barry K."/>
            <person name="LaButti K."/>
            <person name="Viragh M."/>
            <person name="Koriabine M."/>
            <person name="Yan M."/>
            <person name="Riley R."/>
            <person name="Champramary S."/>
            <person name="Plett K.L."/>
            <person name="Tsai I.J."/>
            <person name="Slot J."/>
            <person name="Sipos G."/>
            <person name="Plett J."/>
            <person name="Nagy L.G."/>
            <person name="Grigoriev I.V."/>
        </authorList>
    </citation>
    <scope>NUCLEOTIDE SEQUENCE</scope>
    <source>
        <strain evidence="1">HWK02</strain>
    </source>
</reference>